<accession>A0ABV4BC98</accession>
<protein>
    <submittedName>
        <fullName evidence="5">TusE/DsrC/DsvC family sulfur relay protein</fullName>
    </submittedName>
</protein>
<feature type="region of interest" description="Disordered" evidence="4">
    <location>
        <begin position="1"/>
        <end position="25"/>
    </location>
</feature>
<keyword evidence="3" id="KW-0963">Cytoplasm</keyword>
<comment type="subcellular location">
    <subcellularLocation>
        <location evidence="1">Cytoplasm</location>
    </subcellularLocation>
</comment>
<evidence type="ECO:0000313" key="5">
    <source>
        <dbReference type="EMBL" id="MEY6432131.1"/>
    </source>
</evidence>
<evidence type="ECO:0000256" key="4">
    <source>
        <dbReference type="SAM" id="MobiDB-lite"/>
    </source>
</evidence>
<sequence length="119" mass="12821">MTTTMRDILNPGSNEPDAEFPNAPSDWTRATAEATAGNEGLALGADHWATIQALQSYFARNERPNMRELQDALEERFHASGGLRYLYALFPGGPIAQGCRLAGIEPPAGAVDKSFGSVR</sequence>
<proteinExistence type="inferred from homology"/>
<evidence type="ECO:0000313" key="6">
    <source>
        <dbReference type="Proteomes" id="UP001564408"/>
    </source>
</evidence>
<gene>
    <name evidence="5" type="ORF">ABC977_06860</name>
</gene>
<dbReference type="RefSeq" id="WP_369666517.1">
    <property type="nucleotide sequence ID" value="NZ_JBDKXB010000006.1"/>
</dbReference>
<dbReference type="Gene3D" id="1.10.10.370">
    <property type="entry name" value="DsrC-like protein, C-terminal domain"/>
    <property type="match status" value="1"/>
</dbReference>
<dbReference type="SUPFAM" id="SSF69721">
    <property type="entry name" value="DsrC, the gamma subunit of dissimilatory sulfite reductase"/>
    <property type="match status" value="1"/>
</dbReference>
<organism evidence="5 6">
    <name type="scientific">Thioalkalicoccus limnaeus</name>
    <dbReference type="NCBI Taxonomy" id="120681"/>
    <lineage>
        <taxon>Bacteria</taxon>
        <taxon>Pseudomonadati</taxon>
        <taxon>Pseudomonadota</taxon>
        <taxon>Gammaproteobacteria</taxon>
        <taxon>Chromatiales</taxon>
        <taxon>Chromatiaceae</taxon>
        <taxon>Thioalkalicoccus</taxon>
    </lineage>
</organism>
<dbReference type="Proteomes" id="UP001564408">
    <property type="component" value="Unassembled WGS sequence"/>
</dbReference>
<keyword evidence="6" id="KW-1185">Reference proteome</keyword>
<comment type="caution">
    <text evidence="5">The sequence shown here is derived from an EMBL/GenBank/DDBJ whole genome shotgun (WGS) entry which is preliminary data.</text>
</comment>
<dbReference type="PANTHER" id="PTHR37010:SF1">
    <property type="entry name" value="SULFURTRANSFERASE TUSE"/>
    <property type="match status" value="1"/>
</dbReference>
<evidence type="ECO:0000256" key="2">
    <source>
        <dbReference type="ARBA" id="ARBA00005718"/>
    </source>
</evidence>
<comment type="similarity">
    <text evidence="2">Belongs to the DsrC/TusE family.</text>
</comment>
<dbReference type="InterPro" id="IPR025526">
    <property type="entry name" value="DsrC-like_dom_sf"/>
</dbReference>
<reference evidence="5 6" key="1">
    <citation type="submission" date="2024-05" db="EMBL/GenBank/DDBJ databases">
        <title>Genome Sequence and Characterization of the New Strain Purple Sulfur Bacterium of Genus Thioalkalicoccus.</title>
        <authorList>
            <person name="Bryantseva I.A."/>
            <person name="Kyndt J.A."/>
            <person name="Imhoff J.F."/>
        </authorList>
    </citation>
    <scope>NUCLEOTIDE SEQUENCE [LARGE SCALE GENOMIC DNA]</scope>
    <source>
        <strain evidence="5 6">Um2</strain>
    </source>
</reference>
<name>A0ABV4BC98_9GAMM</name>
<dbReference type="NCBIfam" id="TIGR03342">
    <property type="entry name" value="dsrC_tusE_dsvC"/>
    <property type="match status" value="1"/>
</dbReference>
<evidence type="ECO:0000256" key="1">
    <source>
        <dbReference type="ARBA" id="ARBA00004496"/>
    </source>
</evidence>
<dbReference type="Pfam" id="PF04358">
    <property type="entry name" value="DsrC"/>
    <property type="match status" value="1"/>
</dbReference>
<dbReference type="InterPro" id="IPR007453">
    <property type="entry name" value="DsrC/TusE"/>
</dbReference>
<dbReference type="InterPro" id="IPR042072">
    <property type="entry name" value="DsrC-like_C"/>
</dbReference>
<dbReference type="PANTHER" id="PTHR37010">
    <property type="entry name" value="SULFURTRANSFERASE TUSE"/>
    <property type="match status" value="1"/>
</dbReference>
<dbReference type="EMBL" id="JBDKXB010000006">
    <property type="protein sequence ID" value="MEY6432131.1"/>
    <property type="molecule type" value="Genomic_DNA"/>
</dbReference>
<evidence type="ECO:0000256" key="3">
    <source>
        <dbReference type="ARBA" id="ARBA00022490"/>
    </source>
</evidence>